<dbReference type="GO" id="GO:0004672">
    <property type="term" value="F:protein kinase activity"/>
    <property type="evidence" value="ECO:0007669"/>
    <property type="project" value="InterPro"/>
</dbReference>
<accession>A0A8K0UMN8</accession>
<dbReference type="OrthoDB" id="3224178at2759"/>
<dbReference type="InterPro" id="IPR000719">
    <property type="entry name" value="Prot_kinase_dom"/>
</dbReference>
<sequence>MFQRELRPDERAVLLERGWQQQRVAEFSRRGNVWWFVDPVTTSSYIVKAVEKGDRELSILPWLLNQPTLSSVILPAEIIECKNSSLIVTPGLSSVARIVHALGDRRLVERTVDAFLRLVECVEIFHQNNIAHMDIDLENFVFADTDICCGPHTFKKDSFYLIDFGATRRFDSGPGTNIVIDDFREAGGHYPPPEGMDAVEPFAYDIFSLGKALITWWDIVQCFREDVDLPRSAVDAFIQERLLCRDPLQRARIEDVKREWLHLAHLAKTAPRISPPPPVPAAADGSISEHVVVS</sequence>
<reference evidence="2" key="1">
    <citation type="journal article" date="2021" name="New Phytol.">
        <title>Evolutionary innovations through gain and loss of genes in the ectomycorrhizal Boletales.</title>
        <authorList>
            <person name="Wu G."/>
            <person name="Miyauchi S."/>
            <person name="Morin E."/>
            <person name="Kuo A."/>
            <person name="Drula E."/>
            <person name="Varga T."/>
            <person name="Kohler A."/>
            <person name="Feng B."/>
            <person name="Cao Y."/>
            <person name="Lipzen A."/>
            <person name="Daum C."/>
            <person name="Hundley H."/>
            <person name="Pangilinan J."/>
            <person name="Johnson J."/>
            <person name="Barry K."/>
            <person name="LaButti K."/>
            <person name="Ng V."/>
            <person name="Ahrendt S."/>
            <person name="Min B."/>
            <person name="Choi I.G."/>
            <person name="Park H."/>
            <person name="Plett J.M."/>
            <person name="Magnuson J."/>
            <person name="Spatafora J.W."/>
            <person name="Nagy L.G."/>
            <person name="Henrissat B."/>
            <person name="Grigoriev I.V."/>
            <person name="Yang Z.L."/>
            <person name="Xu J."/>
            <person name="Martin F.M."/>
        </authorList>
    </citation>
    <scope>NUCLEOTIDE SEQUENCE</scope>
    <source>
        <strain evidence="2">KKN 215</strain>
    </source>
</reference>
<dbReference type="AlphaFoldDB" id="A0A8K0UMN8"/>
<dbReference type="EMBL" id="JAEVFJ010000017">
    <property type="protein sequence ID" value="KAH8100142.1"/>
    <property type="molecule type" value="Genomic_DNA"/>
</dbReference>
<dbReference type="SUPFAM" id="SSF56112">
    <property type="entry name" value="Protein kinase-like (PK-like)"/>
    <property type="match status" value="1"/>
</dbReference>
<protein>
    <recommendedName>
        <fullName evidence="1">Protein kinase domain-containing protein</fullName>
    </recommendedName>
</protein>
<keyword evidence="3" id="KW-1185">Reference proteome</keyword>
<evidence type="ECO:0000313" key="2">
    <source>
        <dbReference type="EMBL" id="KAH8100142.1"/>
    </source>
</evidence>
<proteinExistence type="predicted"/>
<dbReference type="GO" id="GO:0005524">
    <property type="term" value="F:ATP binding"/>
    <property type="evidence" value="ECO:0007669"/>
    <property type="project" value="InterPro"/>
</dbReference>
<evidence type="ECO:0000259" key="1">
    <source>
        <dbReference type="PROSITE" id="PS50011"/>
    </source>
</evidence>
<name>A0A8K0UMN8_9AGAR</name>
<organism evidence="2 3">
    <name type="scientific">Cristinia sonorae</name>
    <dbReference type="NCBI Taxonomy" id="1940300"/>
    <lineage>
        <taxon>Eukaryota</taxon>
        <taxon>Fungi</taxon>
        <taxon>Dikarya</taxon>
        <taxon>Basidiomycota</taxon>
        <taxon>Agaricomycotina</taxon>
        <taxon>Agaricomycetes</taxon>
        <taxon>Agaricomycetidae</taxon>
        <taxon>Agaricales</taxon>
        <taxon>Pleurotineae</taxon>
        <taxon>Stephanosporaceae</taxon>
        <taxon>Cristinia</taxon>
    </lineage>
</organism>
<gene>
    <name evidence="2" type="ORF">BXZ70DRAFT_1008645</name>
</gene>
<dbReference type="PROSITE" id="PS50011">
    <property type="entry name" value="PROTEIN_KINASE_DOM"/>
    <property type="match status" value="1"/>
</dbReference>
<dbReference type="Gene3D" id="1.10.510.10">
    <property type="entry name" value="Transferase(Phosphotransferase) domain 1"/>
    <property type="match status" value="1"/>
</dbReference>
<feature type="domain" description="Protein kinase" evidence="1">
    <location>
        <begin position="1"/>
        <end position="261"/>
    </location>
</feature>
<evidence type="ECO:0000313" key="3">
    <source>
        <dbReference type="Proteomes" id="UP000813824"/>
    </source>
</evidence>
<dbReference type="InterPro" id="IPR011009">
    <property type="entry name" value="Kinase-like_dom_sf"/>
</dbReference>
<dbReference type="Proteomes" id="UP000813824">
    <property type="component" value="Unassembled WGS sequence"/>
</dbReference>
<comment type="caution">
    <text evidence="2">The sequence shown here is derived from an EMBL/GenBank/DDBJ whole genome shotgun (WGS) entry which is preliminary data.</text>
</comment>